<dbReference type="InterPro" id="IPR030959">
    <property type="entry name" value="GWxTD_dom"/>
</dbReference>
<evidence type="ECO:0000313" key="1">
    <source>
        <dbReference type="EMBL" id="TMQ74338.1"/>
    </source>
</evidence>
<organism evidence="1 2">
    <name type="scientific">Eiseniibacteriota bacterium</name>
    <dbReference type="NCBI Taxonomy" id="2212470"/>
    <lineage>
        <taxon>Bacteria</taxon>
        <taxon>Candidatus Eiseniibacteriota</taxon>
    </lineage>
</organism>
<accession>A0A538UEL6</accession>
<comment type="caution">
    <text evidence="1">The sequence shown here is derived from an EMBL/GenBank/DDBJ whole genome shotgun (WGS) entry which is preliminary data.</text>
</comment>
<dbReference type="EMBL" id="VBPB01000001">
    <property type="protein sequence ID" value="TMQ74338.1"/>
    <property type="molecule type" value="Genomic_DNA"/>
</dbReference>
<name>A0A538UEL6_UNCEI</name>
<sequence length="446" mass="48955">MAFTVDAAAFPDSAGQVLELYLRIPPGTMTELERDTHGAGQLRFTVHLSGRGGMPARDASEEFAVAPGDSVAGLGKVVLMRFPVRPGRCRLRVKLEDVNTQKRGIGYLGRKVHESADVEGDLVVPAPQAGRELSDLEFLWPSPTGAGAAFRRGDQAQVPNPDRLYGLFATQVQARFLARGPLGDTRVWHWHARVLDTTGVVVAEQESTAAAANQLAARVALELSSAPAGGYDLEVKAWQEGDAGALLRTARFSVGWEAGTWLVDPGDAEDLVHFLLSSDDEHRFARLQPGERERFLDQYWHDRDPSPETAENEAKSAFFARVDYANRNFGGLGVGRGMFSDMGRVFIRYGEPGEILKQVIPAGDETLANVLQQLELSEDRPTGDVHQKGLGGDTRAYEVWIYQGDVGAPPDTDPAITARLRPRRRLVFLFVDEHGYGLYTLRYSTE</sequence>
<reference evidence="1 2" key="1">
    <citation type="journal article" date="2019" name="Nat. Microbiol.">
        <title>Mediterranean grassland soil C-N compound turnover is dependent on rainfall and depth, and is mediated by genomically divergent microorganisms.</title>
        <authorList>
            <person name="Diamond S."/>
            <person name="Andeer P.F."/>
            <person name="Li Z."/>
            <person name="Crits-Christoph A."/>
            <person name="Burstein D."/>
            <person name="Anantharaman K."/>
            <person name="Lane K.R."/>
            <person name="Thomas B.C."/>
            <person name="Pan C."/>
            <person name="Northen T.R."/>
            <person name="Banfield J.F."/>
        </authorList>
    </citation>
    <scope>NUCLEOTIDE SEQUENCE [LARGE SCALE GENOMIC DNA]</scope>
    <source>
        <strain evidence="1">WS_11</strain>
    </source>
</reference>
<evidence type="ECO:0000313" key="2">
    <source>
        <dbReference type="Proteomes" id="UP000319771"/>
    </source>
</evidence>
<protein>
    <submittedName>
        <fullName evidence="1">GWxTD domain-containing protein</fullName>
    </submittedName>
</protein>
<dbReference type="AlphaFoldDB" id="A0A538UEL6"/>
<dbReference type="Proteomes" id="UP000319771">
    <property type="component" value="Unassembled WGS sequence"/>
</dbReference>
<proteinExistence type="predicted"/>
<dbReference type="NCBIfam" id="TIGR04514">
    <property type="entry name" value="GWxTD_dom"/>
    <property type="match status" value="1"/>
</dbReference>
<gene>
    <name evidence="1" type="ORF">E6K81_00080</name>
</gene>